<dbReference type="SUPFAM" id="SSF88723">
    <property type="entry name" value="PIN domain-like"/>
    <property type="match status" value="1"/>
</dbReference>
<protein>
    <submittedName>
        <fullName evidence="2">PIN domain-containing protein</fullName>
    </submittedName>
</protein>
<evidence type="ECO:0000259" key="1">
    <source>
        <dbReference type="Pfam" id="PF01850"/>
    </source>
</evidence>
<accession>A0ABN7JRD3</accession>
<dbReference type="InterPro" id="IPR002716">
    <property type="entry name" value="PIN_dom"/>
</dbReference>
<evidence type="ECO:0000313" key="3">
    <source>
        <dbReference type="Proteomes" id="UP000606921"/>
    </source>
</evidence>
<comment type="caution">
    <text evidence="2">The sequence shown here is derived from an EMBL/GenBank/DDBJ whole genome shotgun (WGS) entry which is preliminary data.</text>
</comment>
<dbReference type="PANTHER" id="PTHR39664:SF2">
    <property type="entry name" value="NUCLEIC ACID-BINDING PROTEIN, CONTAINING PIN DOMAIN-RELATED"/>
    <property type="match status" value="1"/>
</dbReference>
<name>A0ABN7JRD3_9HYPH</name>
<sequence>MIGIDTNVLLRFLMKDDPKQHASAAEFFRARSSESPAYISLFVFAEACWVMSRSYGFKNQQIATVFLGLLDSREVVFEDPALMREVFSAAGLTSFDVADYLVAEYAKRAGCLATVTFDIKAARTVPGMELLT</sequence>
<dbReference type="Pfam" id="PF01850">
    <property type="entry name" value="PIN"/>
    <property type="match status" value="1"/>
</dbReference>
<dbReference type="Proteomes" id="UP000606921">
    <property type="component" value="Unassembled WGS sequence"/>
</dbReference>
<keyword evidence="3" id="KW-1185">Reference proteome</keyword>
<dbReference type="RefSeq" id="WP_142519854.1">
    <property type="nucleotide sequence ID" value="NZ_CABFWF030000012.1"/>
</dbReference>
<dbReference type="InterPro" id="IPR029060">
    <property type="entry name" value="PIN-like_dom_sf"/>
</dbReference>
<feature type="domain" description="PIN" evidence="1">
    <location>
        <begin position="4"/>
        <end position="123"/>
    </location>
</feature>
<reference evidence="2 3" key="1">
    <citation type="submission" date="2020-11" db="EMBL/GenBank/DDBJ databases">
        <authorList>
            <person name="Lassalle F."/>
        </authorList>
    </citation>
    <scope>NUCLEOTIDE SEQUENCE [LARGE SCALE GENOMIC DNA]</scope>
    <source>
        <strain evidence="2 3">JC140</strain>
    </source>
</reference>
<gene>
    <name evidence="2" type="ORF">REJC140_01003</name>
</gene>
<proteinExistence type="predicted"/>
<dbReference type="EMBL" id="CABFWF030000012">
    <property type="protein sequence ID" value="CAD7041400.1"/>
    <property type="molecule type" value="Genomic_DNA"/>
</dbReference>
<dbReference type="Gene3D" id="3.40.50.1010">
    <property type="entry name" value="5'-nuclease"/>
    <property type="match status" value="1"/>
</dbReference>
<organism evidence="2 3">
    <name type="scientific">Pseudorhizobium endolithicum</name>
    <dbReference type="NCBI Taxonomy" id="1191678"/>
    <lineage>
        <taxon>Bacteria</taxon>
        <taxon>Pseudomonadati</taxon>
        <taxon>Pseudomonadota</taxon>
        <taxon>Alphaproteobacteria</taxon>
        <taxon>Hyphomicrobiales</taxon>
        <taxon>Rhizobiaceae</taxon>
        <taxon>Rhizobium/Agrobacterium group</taxon>
        <taxon>Pseudorhizobium</taxon>
    </lineage>
</organism>
<dbReference type="PANTHER" id="PTHR39664">
    <property type="match status" value="1"/>
</dbReference>
<evidence type="ECO:0000313" key="2">
    <source>
        <dbReference type="EMBL" id="CAD7041400.1"/>
    </source>
</evidence>
<dbReference type="CDD" id="cd18683">
    <property type="entry name" value="PIN_VapC-like"/>
    <property type="match status" value="1"/>
</dbReference>